<feature type="transmembrane region" description="Helical" evidence="1">
    <location>
        <begin position="327"/>
        <end position="351"/>
    </location>
</feature>
<evidence type="ECO:0000256" key="1">
    <source>
        <dbReference type="SAM" id="Phobius"/>
    </source>
</evidence>
<keyword evidence="1" id="KW-0812">Transmembrane</keyword>
<feature type="transmembrane region" description="Helical" evidence="1">
    <location>
        <begin position="127"/>
        <end position="154"/>
    </location>
</feature>
<keyword evidence="3" id="KW-1185">Reference proteome</keyword>
<evidence type="ECO:0000313" key="2">
    <source>
        <dbReference type="EMBL" id="GIH87812.1"/>
    </source>
</evidence>
<keyword evidence="1" id="KW-1133">Transmembrane helix</keyword>
<feature type="transmembrane region" description="Helical" evidence="1">
    <location>
        <begin position="219"/>
        <end position="240"/>
    </location>
</feature>
<accession>A0A8J3WGK2</accession>
<evidence type="ECO:0008006" key="4">
    <source>
        <dbReference type="Google" id="ProtNLM"/>
    </source>
</evidence>
<proteinExistence type="predicted"/>
<organism evidence="2 3">
    <name type="scientific">Planobispora rosea</name>
    <dbReference type="NCBI Taxonomy" id="35762"/>
    <lineage>
        <taxon>Bacteria</taxon>
        <taxon>Bacillati</taxon>
        <taxon>Actinomycetota</taxon>
        <taxon>Actinomycetes</taxon>
        <taxon>Streptosporangiales</taxon>
        <taxon>Streptosporangiaceae</taxon>
        <taxon>Planobispora</taxon>
    </lineage>
</organism>
<dbReference type="Proteomes" id="UP000655044">
    <property type="component" value="Unassembled WGS sequence"/>
</dbReference>
<dbReference type="AlphaFoldDB" id="A0A8J3WGK2"/>
<feature type="transmembrane region" description="Helical" evidence="1">
    <location>
        <begin position="94"/>
        <end position="115"/>
    </location>
</feature>
<comment type="caution">
    <text evidence="2">The sequence shown here is derived from an EMBL/GenBank/DDBJ whole genome shotgun (WGS) entry which is preliminary data.</text>
</comment>
<evidence type="ECO:0000313" key="3">
    <source>
        <dbReference type="Proteomes" id="UP000655044"/>
    </source>
</evidence>
<name>A0A8J3WGK2_PLARO</name>
<feature type="transmembrane region" description="Helical" evidence="1">
    <location>
        <begin position="50"/>
        <end position="74"/>
    </location>
</feature>
<gene>
    <name evidence="2" type="ORF">Pro02_62200</name>
</gene>
<feature type="transmembrane region" description="Helical" evidence="1">
    <location>
        <begin position="166"/>
        <end position="189"/>
    </location>
</feature>
<dbReference type="EMBL" id="BOOI01000067">
    <property type="protein sequence ID" value="GIH87812.1"/>
    <property type="molecule type" value="Genomic_DNA"/>
</dbReference>
<keyword evidence="1" id="KW-0472">Membrane</keyword>
<reference evidence="2" key="1">
    <citation type="submission" date="2021-01" db="EMBL/GenBank/DDBJ databases">
        <title>Whole genome shotgun sequence of Planobispora rosea NBRC 15558.</title>
        <authorList>
            <person name="Komaki H."/>
            <person name="Tamura T."/>
        </authorList>
    </citation>
    <scope>NUCLEOTIDE SEQUENCE</scope>
    <source>
        <strain evidence="2">NBRC 15558</strain>
    </source>
</reference>
<feature type="transmembrane region" description="Helical" evidence="1">
    <location>
        <begin position="292"/>
        <end position="315"/>
    </location>
</feature>
<feature type="transmembrane region" description="Helical" evidence="1">
    <location>
        <begin position="260"/>
        <end position="280"/>
    </location>
</feature>
<protein>
    <recommendedName>
        <fullName evidence="4">LigA protein</fullName>
    </recommendedName>
</protein>
<sequence length="365" mass="37961">MALLTVATPARQVPVSGEHGDPPPEGGFPAGRTGWESHIMTQVIDNPRTGVLRLTATAVAVAGILPYLALKIAWLTGSTLGIQDAAVLDDAGFFGLNLLTFGMDAVALVIVLAFVRLWGRRIPAGLILLPMWVGIGLLAVILAQVPLSALVGVLSGTPLLTEDSPVAGWVYVVVYTGFCCQALGLMVGFRYHARHRWPWVFTRRVSDGTAGATHEFQAFAAWGVAIVAGILAVINLSWILGATYGLPAAVIAGRTFAFHLNVGINAATAVAAAAGLLMIVRRRSGRPLWIPVTVAWIGSGAMFGWSLYAMIIALTPNPLNPGGDQGILDLVSLFTLLTGAVAGLTGIVALAEHASASRSAPPAAG</sequence>